<gene>
    <name evidence="8" type="ORF">SSS_6876</name>
</gene>
<evidence type="ECO:0000256" key="4">
    <source>
        <dbReference type="ARBA" id="ARBA00023163"/>
    </source>
</evidence>
<dbReference type="InterPro" id="IPR050283">
    <property type="entry name" value="E-box_TF_Regulators"/>
</dbReference>
<dbReference type="Proteomes" id="UP000070412">
    <property type="component" value="Unassembled WGS sequence"/>
</dbReference>
<evidence type="ECO:0000256" key="5">
    <source>
        <dbReference type="ARBA" id="ARBA00023242"/>
    </source>
</evidence>
<evidence type="ECO:0000256" key="3">
    <source>
        <dbReference type="ARBA" id="ARBA00023125"/>
    </source>
</evidence>
<dbReference type="EMBL" id="WVUK01000064">
    <property type="protein sequence ID" value="KAF7489491.1"/>
    <property type="molecule type" value="Genomic_DNA"/>
</dbReference>
<feature type="compositionally biased region" description="Polar residues" evidence="6">
    <location>
        <begin position="123"/>
        <end position="145"/>
    </location>
</feature>
<dbReference type="OrthoDB" id="10055449at2759"/>
<dbReference type="GO" id="GO:0032502">
    <property type="term" value="P:developmental process"/>
    <property type="evidence" value="ECO:0007669"/>
    <property type="project" value="TreeGrafter"/>
</dbReference>
<evidence type="ECO:0000256" key="6">
    <source>
        <dbReference type="SAM" id="MobiDB-lite"/>
    </source>
</evidence>
<name>A0A834R3Q4_SARSC</name>
<keyword evidence="10" id="KW-1185">Reference proteome</keyword>
<dbReference type="PANTHER" id="PTHR23349:SF68">
    <property type="entry name" value="FI14601P"/>
    <property type="match status" value="1"/>
</dbReference>
<evidence type="ECO:0000313" key="10">
    <source>
        <dbReference type="Proteomes" id="UP000070412"/>
    </source>
</evidence>
<keyword evidence="5" id="KW-0539">Nucleus</keyword>
<dbReference type="GO" id="GO:0046983">
    <property type="term" value="F:protein dimerization activity"/>
    <property type="evidence" value="ECO:0007669"/>
    <property type="project" value="InterPro"/>
</dbReference>
<reference evidence="8" key="2">
    <citation type="submission" date="2020-01" db="EMBL/GenBank/DDBJ databases">
        <authorList>
            <person name="Korhonen P.K.K."/>
            <person name="Guangxu M.G."/>
            <person name="Wang T.W."/>
            <person name="Stroehlein A.J.S."/>
            <person name="Young N.D."/>
            <person name="Ang C.-S.A."/>
            <person name="Fernando D.W.F."/>
            <person name="Lu H.L."/>
            <person name="Taylor S.T."/>
            <person name="Ehtesham M.E.M."/>
            <person name="Najaraj S.H.N."/>
            <person name="Harsha G.H.G."/>
            <person name="Madugundu A.M."/>
            <person name="Renuse S.R."/>
            <person name="Holt D.H."/>
            <person name="Pandey A.P."/>
            <person name="Papenfuss A.P."/>
            <person name="Gasser R.B.G."/>
            <person name="Fischer K.F."/>
        </authorList>
    </citation>
    <scope>NUCLEOTIDE SEQUENCE</scope>
    <source>
        <strain evidence="8">SSS_KF_BRIS2020</strain>
    </source>
</reference>
<comment type="subcellular location">
    <subcellularLocation>
        <location evidence="1">Nucleus</location>
    </subcellularLocation>
</comment>
<sequence>MDLSLLPSFSHYSNFISTTSGYHQTSSSPTTLDTSKALPVHHHYTTNMLNPYMIDSDTINMAAYHHHHHFDHSNIYEDESPSTKLSKHHMIDSFFNSQHQQQTCMNSQTFNNDRQSMRDNFSRDSNSGSEYSNYEPASSSFQRIENSSNKISSSSIVKWSDFDDLSVTISSNYHHQHLQRYSQLCDNSISLSTSPTLMHSTDRSYSNQSNKEFIDSNQNHHQNQIKESEQLQHQCSIIKDRSSVPNASMNESSPQSSPKLPPKSSTITTVINNLSPNIMEIRTIDSENSEQNGDRKFASSVGVVRVVKRRSANKKERRRTQSINSAFANLRDCIPNVPIDTKLSKIKTLRLATSYISYLMRLLESPSENCSKMLMEGFRADLTNSKRSSQQNRIETQNVGVNFYFIFQFDSF</sequence>
<keyword evidence="3" id="KW-0238">DNA-binding</keyword>
<dbReference type="SMART" id="SM00353">
    <property type="entry name" value="HLH"/>
    <property type="match status" value="1"/>
</dbReference>
<dbReference type="GO" id="GO:0000981">
    <property type="term" value="F:DNA-binding transcription factor activity, RNA polymerase II-specific"/>
    <property type="evidence" value="ECO:0007669"/>
    <property type="project" value="TreeGrafter"/>
</dbReference>
<dbReference type="GO" id="GO:0005634">
    <property type="term" value="C:nucleus"/>
    <property type="evidence" value="ECO:0007669"/>
    <property type="project" value="UniProtKB-SubCell"/>
</dbReference>
<feature type="region of interest" description="Disordered" evidence="6">
    <location>
        <begin position="243"/>
        <end position="267"/>
    </location>
</feature>
<dbReference type="AlphaFoldDB" id="A0A834R3Q4"/>
<proteinExistence type="predicted"/>
<reference evidence="10" key="1">
    <citation type="journal article" date="2020" name="PLoS Negl. Trop. Dis.">
        <title>High-quality nuclear genome for Sarcoptes scabiei-A critical resource for a neglected parasite.</title>
        <authorList>
            <person name="Korhonen P.K."/>
            <person name="Gasser R.B."/>
            <person name="Ma G."/>
            <person name="Wang T."/>
            <person name="Stroehlein A.J."/>
            <person name="Young N.D."/>
            <person name="Ang C.S."/>
            <person name="Fernando D.D."/>
            <person name="Lu H.C."/>
            <person name="Taylor S."/>
            <person name="Reynolds S.L."/>
            <person name="Mofiz E."/>
            <person name="Najaraj S.H."/>
            <person name="Gowda H."/>
            <person name="Madugundu A."/>
            <person name="Renuse S."/>
            <person name="Holt D."/>
            <person name="Pandey A."/>
            <person name="Papenfuss A.T."/>
            <person name="Fischer K."/>
        </authorList>
    </citation>
    <scope>NUCLEOTIDE SEQUENCE [LARGE SCALE GENOMIC DNA]</scope>
</reference>
<evidence type="ECO:0000259" key="7">
    <source>
        <dbReference type="PROSITE" id="PS50888"/>
    </source>
</evidence>
<dbReference type="EnsemblMetazoa" id="SSS_6876s_mrna">
    <property type="protein sequence ID" value="KAF7489491.1"/>
    <property type="gene ID" value="SSS_6876"/>
</dbReference>
<feature type="domain" description="BHLH" evidence="7">
    <location>
        <begin position="307"/>
        <end position="359"/>
    </location>
</feature>
<dbReference type="PROSITE" id="PS50888">
    <property type="entry name" value="BHLH"/>
    <property type="match status" value="1"/>
</dbReference>
<dbReference type="PANTHER" id="PTHR23349">
    <property type="entry name" value="BASIC HELIX-LOOP-HELIX TRANSCRIPTION FACTOR, TWIST"/>
    <property type="match status" value="1"/>
</dbReference>
<dbReference type="GO" id="GO:0000977">
    <property type="term" value="F:RNA polymerase II transcription regulatory region sequence-specific DNA binding"/>
    <property type="evidence" value="ECO:0007669"/>
    <property type="project" value="TreeGrafter"/>
</dbReference>
<keyword evidence="4" id="KW-0804">Transcription</keyword>
<dbReference type="Gene3D" id="4.10.280.10">
    <property type="entry name" value="Helix-loop-helix DNA-binding domain"/>
    <property type="match status" value="1"/>
</dbReference>
<evidence type="ECO:0000256" key="2">
    <source>
        <dbReference type="ARBA" id="ARBA00023015"/>
    </source>
</evidence>
<accession>A0A834R3Q4</accession>
<evidence type="ECO:0000313" key="8">
    <source>
        <dbReference type="EMBL" id="KAF7489491.1"/>
    </source>
</evidence>
<reference evidence="9" key="3">
    <citation type="submission" date="2022-06" db="UniProtKB">
        <authorList>
            <consortium name="EnsemblMetazoa"/>
        </authorList>
    </citation>
    <scope>IDENTIFICATION</scope>
</reference>
<feature type="compositionally biased region" description="Low complexity" evidence="6">
    <location>
        <begin position="252"/>
        <end position="265"/>
    </location>
</feature>
<evidence type="ECO:0000256" key="1">
    <source>
        <dbReference type="ARBA" id="ARBA00004123"/>
    </source>
</evidence>
<dbReference type="InterPro" id="IPR036638">
    <property type="entry name" value="HLH_DNA-bd_sf"/>
</dbReference>
<dbReference type="InterPro" id="IPR011598">
    <property type="entry name" value="bHLH_dom"/>
</dbReference>
<dbReference type="Pfam" id="PF00010">
    <property type="entry name" value="HLH"/>
    <property type="match status" value="1"/>
</dbReference>
<dbReference type="CDD" id="cd11466">
    <property type="entry name" value="bHLH_TS_HAND"/>
    <property type="match status" value="1"/>
</dbReference>
<evidence type="ECO:0000313" key="9">
    <source>
        <dbReference type="EnsemblMetazoa" id="KAF7489491.1"/>
    </source>
</evidence>
<organism evidence="8">
    <name type="scientific">Sarcoptes scabiei</name>
    <name type="common">Itch mite</name>
    <name type="synonym">Acarus scabiei</name>
    <dbReference type="NCBI Taxonomy" id="52283"/>
    <lineage>
        <taxon>Eukaryota</taxon>
        <taxon>Metazoa</taxon>
        <taxon>Ecdysozoa</taxon>
        <taxon>Arthropoda</taxon>
        <taxon>Chelicerata</taxon>
        <taxon>Arachnida</taxon>
        <taxon>Acari</taxon>
        <taxon>Acariformes</taxon>
        <taxon>Sarcoptiformes</taxon>
        <taxon>Astigmata</taxon>
        <taxon>Psoroptidia</taxon>
        <taxon>Sarcoptoidea</taxon>
        <taxon>Sarcoptidae</taxon>
        <taxon>Sarcoptinae</taxon>
        <taxon>Sarcoptes</taxon>
    </lineage>
</organism>
<protein>
    <submittedName>
        <fullName evidence="8">Heart- and neural crest derivatives-expressed protein 2</fullName>
    </submittedName>
</protein>
<dbReference type="FunFam" id="4.10.280.10:FF:000010">
    <property type="entry name" value="Scleraxis bHLH transcription factor"/>
    <property type="match status" value="1"/>
</dbReference>
<feature type="region of interest" description="Disordered" evidence="6">
    <location>
        <begin position="110"/>
        <end position="147"/>
    </location>
</feature>
<dbReference type="SUPFAM" id="SSF47459">
    <property type="entry name" value="HLH, helix-loop-helix DNA-binding domain"/>
    <property type="match status" value="1"/>
</dbReference>
<keyword evidence="2" id="KW-0805">Transcription regulation</keyword>